<protein>
    <submittedName>
        <fullName evidence="1">Uncharacterized protein</fullName>
    </submittedName>
</protein>
<reference evidence="1 2" key="1">
    <citation type="submission" date="2018-06" db="EMBL/GenBank/DDBJ databases">
        <title>Genomic Encyclopedia of Archaeal and Bacterial Type Strains, Phase II (KMG-II): from individual species to whole genera.</title>
        <authorList>
            <person name="Goeker M."/>
        </authorList>
    </citation>
    <scope>NUCLEOTIDE SEQUENCE [LARGE SCALE GENOMIC DNA]</scope>
    <source>
        <strain evidence="1 2">DSM 23857</strain>
    </source>
</reference>
<dbReference type="Proteomes" id="UP000249547">
    <property type="component" value="Unassembled WGS sequence"/>
</dbReference>
<evidence type="ECO:0000313" key="1">
    <source>
        <dbReference type="EMBL" id="RAJ08684.1"/>
    </source>
</evidence>
<dbReference type="RefSeq" id="WP_148707220.1">
    <property type="nucleotide sequence ID" value="NZ_QLLL01000002.1"/>
</dbReference>
<accession>A0A327QY85</accession>
<sequence>MLGKILSRIQMRSVSGGQSYRGIQCDYYVARCNNLSCPPFDCFCGKMADTGQLYCKTVDPL</sequence>
<dbReference type="EMBL" id="QLLL01000002">
    <property type="protein sequence ID" value="RAJ08684.1"/>
    <property type="molecule type" value="Genomic_DNA"/>
</dbReference>
<gene>
    <name evidence="1" type="ORF">LX64_01338</name>
</gene>
<dbReference type="AlphaFoldDB" id="A0A327QY85"/>
<comment type="caution">
    <text evidence="1">The sequence shown here is derived from an EMBL/GenBank/DDBJ whole genome shotgun (WGS) entry which is preliminary data.</text>
</comment>
<organism evidence="1 2">
    <name type="scientific">Chitinophaga skermanii</name>
    <dbReference type="NCBI Taxonomy" id="331697"/>
    <lineage>
        <taxon>Bacteria</taxon>
        <taxon>Pseudomonadati</taxon>
        <taxon>Bacteroidota</taxon>
        <taxon>Chitinophagia</taxon>
        <taxon>Chitinophagales</taxon>
        <taxon>Chitinophagaceae</taxon>
        <taxon>Chitinophaga</taxon>
    </lineage>
</organism>
<proteinExistence type="predicted"/>
<keyword evidence="2" id="KW-1185">Reference proteome</keyword>
<evidence type="ECO:0000313" key="2">
    <source>
        <dbReference type="Proteomes" id="UP000249547"/>
    </source>
</evidence>
<name>A0A327QY85_9BACT</name>